<keyword evidence="2" id="KW-0732">Signal</keyword>
<dbReference type="PANTHER" id="PTHR39069">
    <property type="entry name" value="ECDYSONE-INDUCIBLE GENE E1, ISOFORM A"/>
    <property type="match status" value="1"/>
</dbReference>
<accession>A0A6P4IQU3</accession>
<name>A0A6P4IQU3_DROKI</name>
<keyword evidence="1" id="KW-1133">Transmembrane helix</keyword>
<dbReference type="AlphaFoldDB" id="A0A6P4IQU3"/>
<dbReference type="GeneID" id="108076734"/>
<evidence type="ECO:0000256" key="2">
    <source>
        <dbReference type="SAM" id="SignalP"/>
    </source>
</evidence>
<keyword evidence="5" id="KW-0034">Amyloid</keyword>
<dbReference type="Proteomes" id="UP001652661">
    <property type="component" value="Chromosome X"/>
</dbReference>
<reference evidence="5" key="1">
    <citation type="submission" date="2025-08" db="UniProtKB">
        <authorList>
            <consortium name="RefSeq"/>
        </authorList>
    </citation>
    <scope>IDENTIFICATION</scope>
    <source>
        <strain evidence="5">14028-0561.14</strain>
        <tissue evidence="5">Whole fly</tissue>
    </source>
</reference>
<evidence type="ECO:0000313" key="4">
    <source>
        <dbReference type="Proteomes" id="UP001652661"/>
    </source>
</evidence>
<dbReference type="OrthoDB" id="5912242at2759"/>
<feature type="chain" id="PRO_5027878157" evidence="2">
    <location>
        <begin position="24"/>
        <end position="351"/>
    </location>
</feature>
<keyword evidence="1" id="KW-0812">Transmembrane</keyword>
<keyword evidence="5" id="KW-0640">Prion</keyword>
<dbReference type="Pfam" id="PF01683">
    <property type="entry name" value="EB"/>
    <property type="match status" value="1"/>
</dbReference>
<dbReference type="PANTHER" id="PTHR39069:SF4">
    <property type="entry name" value="LD24340P"/>
    <property type="match status" value="1"/>
</dbReference>
<keyword evidence="1" id="KW-0472">Membrane</keyword>
<feature type="transmembrane region" description="Helical" evidence="1">
    <location>
        <begin position="328"/>
        <end position="345"/>
    </location>
</feature>
<dbReference type="RefSeq" id="XP_017025206.1">
    <property type="nucleotide sequence ID" value="XM_017169717.3"/>
</dbReference>
<sequence>MHLGLINWLLLPLLGFALLGGRAEELLELACITDVQCSQFDRGHCVDMACICSARDSEERVACLPHEEKLTNIIGGPCPCPQPNAECDSKRDQCVCHMGYVPSADRRRCLPEAVRHGGVCESLRQCQLADKFSMCLEGHCQCRSNFELHEGRCLAVLQSSCRLNTDCGTCGASLCLPKVEKCACAENYVHNRNMTKCITGSNYGSSCDHSAPCQVTLGGSAQCQDHRCTCRATHYPKRVANAVPKESDIDGDIISHKDRISCEPTVLFGAYCRHHGDCRMEPVGQDSAPVAMVCHYGECTCSDTHRLQDNQCILMVNMGATHHGAARLLPLSFACALQIFFYFLFSKQIYC</sequence>
<organism evidence="4 5">
    <name type="scientific">Drosophila kikkawai</name>
    <name type="common">Fruit fly</name>
    <dbReference type="NCBI Taxonomy" id="30033"/>
    <lineage>
        <taxon>Eukaryota</taxon>
        <taxon>Metazoa</taxon>
        <taxon>Ecdysozoa</taxon>
        <taxon>Arthropoda</taxon>
        <taxon>Hexapoda</taxon>
        <taxon>Insecta</taxon>
        <taxon>Pterygota</taxon>
        <taxon>Neoptera</taxon>
        <taxon>Endopterygota</taxon>
        <taxon>Diptera</taxon>
        <taxon>Brachycera</taxon>
        <taxon>Muscomorpha</taxon>
        <taxon>Ephydroidea</taxon>
        <taxon>Drosophilidae</taxon>
        <taxon>Drosophila</taxon>
        <taxon>Sophophora</taxon>
    </lineage>
</organism>
<evidence type="ECO:0000313" key="5">
    <source>
        <dbReference type="RefSeq" id="XP_017025206.1"/>
    </source>
</evidence>
<protein>
    <submittedName>
        <fullName evidence="5">Prion-like-(Q/N-rich) domain-bearing protein 25</fullName>
    </submittedName>
</protein>
<keyword evidence="4" id="KW-1185">Reference proteome</keyword>
<dbReference type="InterPro" id="IPR006149">
    <property type="entry name" value="EB_dom"/>
</dbReference>
<feature type="domain" description="EB" evidence="3">
    <location>
        <begin position="107"/>
        <end position="153"/>
    </location>
</feature>
<evidence type="ECO:0000256" key="1">
    <source>
        <dbReference type="SAM" id="Phobius"/>
    </source>
</evidence>
<feature type="signal peptide" evidence="2">
    <location>
        <begin position="1"/>
        <end position="23"/>
    </location>
</feature>
<proteinExistence type="predicted"/>
<evidence type="ECO:0000259" key="3">
    <source>
        <dbReference type="Pfam" id="PF01683"/>
    </source>
</evidence>
<gene>
    <name evidence="5" type="primary">LOC108076734</name>
</gene>